<organism evidence="2 3">
    <name type="scientific">Ambispora leptoticha</name>
    <dbReference type="NCBI Taxonomy" id="144679"/>
    <lineage>
        <taxon>Eukaryota</taxon>
        <taxon>Fungi</taxon>
        <taxon>Fungi incertae sedis</taxon>
        <taxon>Mucoromycota</taxon>
        <taxon>Glomeromycotina</taxon>
        <taxon>Glomeromycetes</taxon>
        <taxon>Archaeosporales</taxon>
        <taxon>Ambisporaceae</taxon>
        <taxon>Ambispora</taxon>
    </lineage>
</organism>
<feature type="compositionally biased region" description="Polar residues" evidence="1">
    <location>
        <begin position="1"/>
        <end position="10"/>
    </location>
</feature>
<feature type="non-terminal residue" evidence="2">
    <location>
        <position position="214"/>
    </location>
</feature>
<feature type="compositionally biased region" description="Polar residues" evidence="1">
    <location>
        <begin position="28"/>
        <end position="56"/>
    </location>
</feature>
<feature type="non-terminal residue" evidence="2">
    <location>
        <position position="1"/>
    </location>
</feature>
<evidence type="ECO:0000313" key="3">
    <source>
        <dbReference type="Proteomes" id="UP000789508"/>
    </source>
</evidence>
<feature type="compositionally biased region" description="Polar residues" evidence="1">
    <location>
        <begin position="88"/>
        <end position="105"/>
    </location>
</feature>
<gene>
    <name evidence="2" type="ORF">ALEPTO_LOCUS11509</name>
</gene>
<name>A0A9N9HPM9_9GLOM</name>
<feature type="region of interest" description="Disordered" evidence="1">
    <location>
        <begin position="78"/>
        <end position="105"/>
    </location>
</feature>
<evidence type="ECO:0000313" key="2">
    <source>
        <dbReference type="EMBL" id="CAG8699341.1"/>
    </source>
</evidence>
<dbReference type="OrthoDB" id="2445963at2759"/>
<evidence type="ECO:0000256" key="1">
    <source>
        <dbReference type="SAM" id="MobiDB-lite"/>
    </source>
</evidence>
<feature type="region of interest" description="Disordered" evidence="1">
    <location>
        <begin position="1"/>
        <end position="57"/>
    </location>
</feature>
<dbReference type="AlphaFoldDB" id="A0A9N9HPM9"/>
<protein>
    <submittedName>
        <fullName evidence="2">1840_t:CDS:1</fullName>
    </submittedName>
</protein>
<comment type="caution">
    <text evidence="2">The sequence shown here is derived from an EMBL/GenBank/DDBJ whole genome shotgun (WGS) entry which is preliminary data.</text>
</comment>
<dbReference type="EMBL" id="CAJVPS010018996">
    <property type="protein sequence ID" value="CAG8699341.1"/>
    <property type="molecule type" value="Genomic_DNA"/>
</dbReference>
<keyword evidence="3" id="KW-1185">Reference proteome</keyword>
<feature type="compositionally biased region" description="Low complexity" evidence="1">
    <location>
        <begin position="78"/>
        <end position="87"/>
    </location>
</feature>
<proteinExistence type="predicted"/>
<reference evidence="2" key="1">
    <citation type="submission" date="2021-06" db="EMBL/GenBank/DDBJ databases">
        <authorList>
            <person name="Kallberg Y."/>
            <person name="Tangrot J."/>
            <person name="Rosling A."/>
        </authorList>
    </citation>
    <scope>NUCLEOTIDE SEQUENCE</scope>
    <source>
        <strain evidence="2">FL130A</strain>
    </source>
</reference>
<accession>A0A9N9HPM9</accession>
<sequence>MSTTTGQSASVARPPQLYQVPPSVSFPFAQSQTLKPAPTHQSNSTKSSSRTLQNRKTPVLLEITPPNAEHSELIFPLPSVTSPTTPTINQSSGKSISSTNTPRRSNFSLSAHREFIERKSLSEITFFTAAQYKILKDLCSDKPIPLEDRESWESIIASQKLPCTNSGQDAYDVEMVTVSLAIEFATNNTKTDNFNTLLLYALSKMRQVLDLNNI</sequence>
<dbReference type="Proteomes" id="UP000789508">
    <property type="component" value="Unassembled WGS sequence"/>
</dbReference>